<feature type="transmembrane region" description="Helical" evidence="5">
    <location>
        <begin position="120"/>
        <end position="140"/>
    </location>
</feature>
<dbReference type="OrthoDB" id="18213at2759"/>
<evidence type="ECO:0000256" key="1">
    <source>
        <dbReference type="ARBA" id="ARBA00004141"/>
    </source>
</evidence>
<evidence type="ECO:0000313" key="6">
    <source>
        <dbReference type="EMBL" id="CAH1784962.1"/>
    </source>
</evidence>
<evidence type="ECO:0000256" key="2">
    <source>
        <dbReference type="ARBA" id="ARBA00022692"/>
    </source>
</evidence>
<evidence type="ECO:0000256" key="5">
    <source>
        <dbReference type="RuleBase" id="RU363107"/>
    </source>
</evidence>
<dbReference type="Proteomes" id="UP000749559">
    <property type="component" value="Unassembled WGS sequence"/>
</dbReference>
<dbReference type="InterPro" id="IPR004895">
    <property type="entry name" value="Prenylated_rab_accept_PRA1"/>
</dbReference>
<comment type="similarity">
    <text evidence="5">Belongs to the PRA1 family.</text>
</comment>
<dbReference type="PANTHER" id="PTHR12859">
    <property type="entry name" value="PRA1 PROTEIN"/>
    <property type="match status" value="1"/>
</dbReference>
<dbReference type="EMBL" id="CAIIXF020000005">
    <property type="protein sequence ID" value="CAH1784962.1"/>
    <property type="molecule type" value="Genomic_DNA"/>
</dbReference>
<evidence type="ECO:0000256" key="3">
    <source>
        <dbReference type="ARBA" id="ARBA00022989"/>
    </source>
</evidence>
<dbReference type="Pfam" id="PF03208">
    <property type="entry name" value="PRA1"/>
    <property type="match status" value="1"/>
</dbReference>
<feature type="transmembrane region" description="Helical" evidence="5">
    <location>
        <begin position="67"/>
        <end position="85"/>
    </location>
</feature>
<name>A0A8J1T4M3_OWEFU</name>
<comment type="subcellular location">
    <subcellularLocation>
        <location evidence="1 5">Membrane</location>
        <topology evidence="1 5">Multi-pass membrane protein</topology>
    </subcellularLocation>
</comment>
<sequence>MADVEFAPLRPISDFLTESARFQVPDLKDPERLVNRILNNLLYYQSNYFISTCVVFLIVGVLHPVQMVIGIASVSAVFAAFVYFTDNKYETRRFKRDHPALCVAVVLFGGYIMVYVLGSVIVFLFGIGLPLLLVIMHAAMRMRNMKNKISNKIEFVGLKRTPMGIILTGLGQEQEAGS</sequence>
<protein>
    <recommendedName>
        <fullName evidence="5">PRA1 family protein</fullName>
    </recommendedName>
</protein>
<evidence type="ECO:0000313" key="7">
    <source>
        <dbReference type="Proteomes" id="UP000749559"/>
    </source>
</evidence>
<evidence type="ECO:0000256" key="4">
    <source>
        <dbReference type="ARBA" id="ARBA00023136"/>
    </source>
</evidence>
<gene>
    <name evidence="6" type="ORF">OFUS_LOCUS11081</name>
</gene>
<accession>A0A8J1T4M3</accession>
<feature type="transmembrane region" description="Helical" evidence="5">
    <location>
        <begin position="97"/>
        <end position="114"/>
    </location>
</feature>
<proteinExistence type="inferred from homology"/>
<reference evidence="6" key="1">
    <citation type="submission" date="2022-03" db="EMBL/GenBank/DDBJ databases">
        <authorList>
            <person name="Martin C."/>
        </authorList>
    </citation>
    <scope>NUCLEOTIDE SEQUENCE</scope>
</reference>
<dbReference type="GO" id="GO:0016020">
    <property type="term" value="C:membrane"/>
    <property type="evidence" value="ECO:0007669"/>
    <property type="project" value="UniProtKB-SubCell"/>
</dbReference>
<comment type="caution">
    <text evidence="6">The sequence shown here is derived from an EMBL/GenBank/DDBJ whole genome shotgun (WGS) entry which is preliminary data.</text>
</comment>
<dbReference type="PANTHER" id="PTHR12859:SF0">
    <property type="entry name" value="PRA1 FAMILY PROTEIN"/>
    <property type="match status" value="1"/>
</dbReference>
<keyword evidence="2 5" id="KW-0812">Transmembrane</keyword>
<keyword evidence="7" id="KW-1185">Reference proteome</keyword>
<feature type="transmembrane region" description="Helical" evidence="5">
    <location>
        <begin position="41"/>
        <end position="61"/>
    </location>
</feature>
<keyword evidence="3 5" id="KW-1133">Transmembrane helix</keyword>
<dbReference type="AlphaFoldDB" id="A0A8J1T4M3"/>
<organism evidence="6 7">
    <name type="scientific">Owenia fusiformis</name>
    <name type="common">Polychaete worm</name>
    <dbReference type="NCBI Taxonomy" id="6347"/>
    <lineage>
        <taxon>Eukaryota</taxon>
        <taxon>Metazoa</taxon>
        <taxon>Spiralia</taxon>
        <taxon>Lophotrochozoa</taxon>
        <taxon>Annelida</taxon>
        <taxon>Polychaeta</taxon>
        <taxon>Sedentaria</taxon>
        <taxon>Canalipalpata</taxon>
        <taxon>Sabellida</taxon>
        <taxon>Oweniida</taxon>
        <taxon>Oweniidae</taxon>
        <taxon>Owenia</taxon>
    </lineage>
</organism>
<keyword evidence="4 5" id="KW-0472">Membrane</keyword>